<name>A0ACC2JUU9_9PEZI</name>
<organism evidence="1 2">
    <name type="scientific">Lasiodiplodia mahajangana</name>
    <dbReference type="NCBI Taxonomy" id="1108764"/>
    <lineage>
        <taxon>Eukaryota</taxon>
        <taxon>Fungi</taxon>
        <taxon>Dikarya</taxon>
        <taxon>Ascomycota</taxon>
        <taxon>Pezizomycotina</taxon>
        <taxon>Dothideomycetes</taxon>
        <taxon>Dothideomycetes incertae sedis</taxon>
        <taxon>Botryosphaeriales</taxon>
        <taxon>Botryosphaeriaceae</taxon>
        <taxon>Lasiodiplodia</taxon>
    </lineage>
</organism>
<protein>
    <submittedName>
        <fullName evidence="1">Uncharacterized protein</fullName>
    </submittedName>
</protein>
<keyword evidence="2" id="KW-1185">Reference proteome</keyword>
<evidence type="ECO:0000313" key="1">
    <source>
        <dbReference type="EMBL" id="KAJ8131038.1"/>
    </source>
</evidence>
<evidence type="ECO:0000313" key="2">
    <source>
        <dbReference type="Proteomes" id="UP001153332"/>
    </source>
</evidence>
<accession>A0ACC2JUU9</accession>
<gene>
    <name evidence="1" type="ORF">O1611_g2590</name>
</gene>
<dbReference type="Proteomes" id="UP001153332">
    <property type="component" value="Unassembled WGS sequence"/>
</dbReference>
<comment type="caution">
    <text evidence="1">The sequence shown here is derived from an EMBL/GenBank/DDBJ whole genome shotgun (WGS) entry which is preliminary data.</text>
</comment>
<proteinExistence type="predicted"/>
<reference evidence="1" key="1">
    <citation type="submission" date="2022-12" db="EMBL/GenBank/DDBJ databases">
        <title>Genome Sequence of Lasiodiplodia mahajangana.</title>
        <authorList>
            <person name="Buettner E."/>
        </authorList>
    </citation>
    <scope>NUCLEOTIDE SEQUENCE</scope>
    <source>
        <strain evidence="1">VT137</strain>
    </source>
</reference>
<sequence>MATTVEANPDFPMLGWTYAEQTDAKFSRTPRSRKTFEELKGNNDILPHGPGGRINIHLNKLSIANRRFEEKREQAR</sequence>
<dbReference type="EMBL" id="JAPUUL010000371">
    <property type="protein sequence ID" value="KAJ8131038.1"/>
    <property type="molecule type" value="Genomic_DNA"/>
</dbReference>